<accession>A0AAE0KLU1</accession>
<name>A0AAE0KLU1_9PEZI</name>
<dbReference type="EMBL" id="JAULSN010000002">
    <property type="protein sequence ID" value="KAK3379026.1"/>
    <property type="molecule type" value="Genomic_DNA"/>
</dbReference>
<reference evidence="2" key="2">
    <citation type="submission" date="2023-06" db="EMBL/GenBank/DDBJ databases">
        <authorList>
            <consortium name="Lawrence Berkeley National Laboratory"/>
            <person name="Haridas S."/>
            <person name="Hensen N."/>
            <person name="Bonometti L."/>
            <person name="Westerberg I."/>
            <person name="Brannstrom I.O."/>
            <person name="Guillou S."/>
            <person name="Cros-Aarteil S."/>
            <person name="Calhoun S."/>
            <person name="Kuo A."/>
            <person name="Mondo S."/>
            <person name="Pangilinan J."/>
            <person name="Riley R."/>
            <person name="Labutti K."/>
            <person name="Andreopoulos B."/>
            <person name="Lipzen A."/>
            <person name="Chen C."/>
            <person name="Yanf M."/>
            <person name="Daum C."/>
            <person name="Ng V."/>
            <person name="Clum A."/>
            <person name="Steindorff A."/>
            <person name="Ohm R."/>
            <person name="Martin F."/>
            <person name="Silar P."/>
            <person name="Natvig D."/>
            <person name="Lalanne C."/>
            <person name="Gautier V."/>
            <person name="Ament-Velasquez S.L."/>
            <person name="Kruys A."/>
            <person name="Hutchinson M.I."/>
            <person name="Powell A.J."/>
            <person name="Barry K."/>
            <person name="Miller A.N."/>
            <person name="Grigoriev I.V."/>
            <person name="Debuchy R."/>
            <person name="Gladieux P."/>
            <person name="Thoren M.H."/>
            <person name="Johannesson H."/>
        </authorList>
    </citation>
    <scope>NUCLEOTIDE SEQUENCE</scope>
    <source>
        <strain evidence="2">CBS 958.72</strain>
    </source>
</reference>
<reference evidence="2" key="1">
    <citation type="journal article" date="2023" name="Mol. Phylogenet. Evol.">
        <title>Genome-scale phylogeny and comparative genomics of the fungal order Sordariales.</title>
        <authorList>
            <person name="Hensen N."/>
            <person name="Bonometti L."/>
            <person name="Westerberg I."/>
            <person name="Brannstrom I.O."/>
            <person name="Guillou S."/>
            <person name="Cros-Aarteil S."/>
            <person name="Calhoun S."/>
            <person name="Haridas S."/>
            <person name="Kuo A."/>
            <person name="Mondo S."/>
            <person name="Pangilinan J."/>
            <person name="Riley R."/>
            <person name="LaButti K."/>
            <person name="Andreopoulos B."/>
            <person name="Lipzen A."/>
            <person name="Chen C."/>
            <person name="Yan M."/>
            <person name="Daum C."/>
            <person name="Ng V."/>
            <person name="Clum A."/>
            <person name="Steindorff A."/>
            <person name="Ohm R.A."/>
            <person name="Martin F."/>
            <person name="Silar P."/>
            <person name="Natvig D.O."/>
            <person name="Lalanne C."/>
            <person name="Gautier V."/>
            <person name="Ament-Velasquez S.L."/>
            <person name="Kruys A."/>
            <person name="Hutchinson M.I."/>
            <person name="Powell A.J."/>
            <person name="Barry K."/>
            <person name="Miller A.N."/>
            <person name="Grigoriev I.V."/>
            <person name="Debuchy R."/>
            <person name="Gladieux P."/>
            <person name="Hiltunen Thoren M."/>
            <person name="Johannesson H."/>
        </authorList>
    </citation>
    <scope>NUCLEOTIDE SEQUENCE</scope>
    <source>
        <strain evidence="2">CBS 958.72</strain>
    </source>
</reference>
<dbReference type="AlphaFoldDB" id="A0AAE0KLU1"/>
<comment type="caution">
    <text evidence="2">The sequence shown here is derived from an EMBL/GenBank/DDBJ whole genome shotgun (WGS) entry which is preliminary data.</text>
</comment>
<keyword evidence="1" id="KW-0472">Membrane</keyword>
<evidence type="ECO:0000313" key="2">
    <source>
        <dbReference type="EMBL" id="KAK3379026.1"/>
    </source>
</evidence>
<organism evidence="2 3">
    <name type="scientific">Lasiosphaeria ovina</name>
    <dbReference type="NCBI Taxonomy" id="92902"/>
    <lineage>
        <taxon>Eukaryota</taxon>
        <taxon>Fungi</taxon>
        <taxon>Dikarya</taxon>
        <taxon>Ascomycota</taxon>
        <taxon>Pezizomycotina</taxon>
        <taxon>Sordariomycetes</taxon>
        <taxon>Sordariomycetidae</taxon>
        <taxon>Sordariales</taxon>
        <taxon>Lasiosphaeriaceae</taxon>
        <taxon>Lasiosphaeria</taxon>
    </lineage>
</organism>
<gene>
    <name evidence="2" type="ORF">B0T24DRAFT_144303</name>
</gene>
<keyword evidence="1" id="KW-1133">Transmembrane helix</keyword>
<proteinExistence type="predicted"/>
<feature type="transmembrane region" description="Helical" evidence="1">
    <location>
        <begin position="14"/>
        <end position="31"/>
    </location>
</feature>
<keyword evidence="1" id="KW-0812">Transmembrane</keyword>
<evidence type="ECO:0000256" key="1">
    <source>
        <dbReference type="SAM" id="Phobius"/>
    </source>
</evidence>
<evidence type="ECO:0000313" key="3">
    <source>
        <dbReference type="Proteomes" id="UP001287356"/>
    </source>
</evidence>
<dbReference type="Proteomes" id="UP001287356">
    <property type="component" value="Unassembled WGS sequence"/>
</dbReference>
<sequence length="168" mass="18078">MGRALEGSLVKRSYISYILLVFYVLGWALALEKFDHSDSMGLMGLMDKENGSKSLASKSPASPAYLPRFAAPLTASSPAPHYRSIQVLISPTLQFISCPCGARRSGSMRASRHRAAAEVVEYAARVVEYAAGLVEYATGLVEYAPGVVACPALRSYACQRLLQALEAT</sequence>
<protein>
    <submittedName>
        <fullName evidence="2">Uncharacterized protein</fullName>
    </submittedName>
</protein>
<keyword evidence="3" id="KW-1185">Reference proteome</keyword>